<accession>A0A287BE10</accession>
<protein>
    <submittedName>
        <fullName evidence="1">Uncharacterized protein</fullName>
    </submittedName>
</protein>
<proteinExistence type="predicted"/>
<reference evidence="1" key="4">
    <citation type="submission" date="2025-09" db="UniProtKB">
        <authorList>
            <consortium name="Ensembl"/>
        </authorList>
    </citation>
    <scope>IDENTIFICATION</scope>
</reference>
<dbReference type="Proteomes" id="UP000008227">
    <property type="component" value="Chromosome 9"/>
</dbReference>
<reference evidence="1" key="3">
    <citation type="submission" date="2025-08" db="UniProtKB">
        <authorList>
            <consortium name="Ensembl"/>
        </authorList>
    </citation>
    <scope>IDENTIFICATION</scope>
</reference>
<evidence type="ECO:0000313" key="1">
    <source>
        <dbReference type="Ensembl" id="ENSSSCP00000054332.2"/>
    </source>
</evidence>
<dbReference type="InParanoid" id="A0A287BE10"/>
<name>A0A287BE10_PIG</name>
<dbReference type="Bgee" id="ENSSSCG00000015460">
    <property type="expression patterns" value="Expressed in pituitary gland and 10 other cell types or tissues"/>
</dbReference>
<dbReference type="STRING" id="9823.ENSSSCP00000054332"/>
<dbReference type="AlphaFoldDB" id="A0A287BE10"/>
<evidence type="ECO:0000313" key="2">
    <source>
        <dbReference type="Proteomes" id="UP000008227"/>
    </source>
</evidence>
<dbReference type="Ensembl" id="ENSSSCT00000016842.4">
    <property type="protein sequence ID" value="ENSSSCP00000054332.2"/>
    <property type="gene ID" value="ENSSSCG00000015460.4"/>
</dbReference>
<reference evidence="1" key="2">
    <citation type="journal article" date="2020" name="Gigascience">
        <title>An improved pig reference genome sequence to enable pig genetics and genomics research.</title>
        <authorList>
            <person name="Warr A."/>
            <person name="Affara N."/>
            <person name="Aken B."/>
            <person name="Beiki H."/>
            <person name="Bickhart D.M."/>
            <person name="Billis K."/>
            <person name="Chow W."/>
            <person name="Eory L."/>
            <person name="Finlayson H.A."/>
            <person name="Flicek P."/>
            <person name="Giron C.G."/>
            <person name="Griffin D.K."/>
            <person name="Hall R."/>
            <person name="Hannum G."/>
            <person name="Hourlier T."/>
            <person name="Howe K."/>
            <person name="Hume D.A."/>
            <person name="Izuogu O."/>
            <person name="Kim K."/>
            <person name="Koren S."/>
            <person name="Liu H."/>
            <person name="Manchanda N."/>
            <person name="Martin F.J."/>
            <person name="Nonneman D.J."/>
            <person name="O'Connor R.E."/>
            <person name="Phillippy A.M."/>
            <person name="Rohrer G.A."/>
            <person name="Rosen B.D."/>
            <person name="Rund L.A."/>
            <person name="Sargent C.A."/>
            <person name="Schook L.B."/>
            <person name="Schroeder S.G."/>
            <person name="Schwartz A.S."/>
            <person name="Skinner B.M."/>
            <person name="Talbot R."/>
            <person name="Tseng E."/>
            <person name="Tuggle C.K."/>
            <person name="Watson M."/>
            <person name="Smith T.P.L."/>
            <person name="Archibald A.L."/>
        </authorList>
    </citation>
    <scope>NUCLEOTIDE SEQUENCE [LARGE SCALE GENOMIC DNA]</scope>
    <source>
        <strain evidence="1">Duroc</strain>
    </source>
</reference>
<organism evidence="1 2">
    <name type="scientific">Sus scrofa</name>
    <name type="common">Pig</name>
    <dbReference type="NCBI Taxonomy" id="9823"/>
    <lineage>
        <taxon>Eukaryota</taxon>
        <taxon>Metazoa</taxon>
        <taxon>Chordata</taxon>
        <taxon>Craniata</taxon>
        <taxon>Vertebrata</taxon>
        <taxon>Euteleostomi</taxon>
        <taxon>Mammalia</taxon>
        <taxon>Eutheria</taxon>
        <taxon>Laurasiatheria</taxon>
        <taxon>Artiodactyla</taxon>
        <taxon>Suina</taxon>
        <taxon>Suidae</taxon>
        <taxon>Sus</taxon>
    </lineage>
</organism>
<reference evidence="2" key="1">
    <citation type="submission" date="2009-11" db="EMBL/GenBank/DDBJ databases">
        <authorList>
            <consortium name="Porcine genome sequencing project"/>
        </authorList>
    </citation>
    <scope>NUCLEOTIDE SEQUENCE [LARGE SCALE GENOMIC DNA]</scope>
    <source>
        <strain evidence="2">Duroc</strain>
    </source>
</reference>
<keyword evidence="2" id="KW-1185">Reference proteome</keyword>
<sequence>MAPKKDKKPKKSTWKFNLDLTHPVGDGIFDSYVCISFGKSYSQLPMPCFKNTISSIACFSLGTNFQLLGISCKA</sequence>